<dbReference type="PIRSF" id="PIRSF006493">
    <property type="entry name" value="Prok_Ku"/>
    <property type="match status" value="1"/>
</dbReference>
<evidence type="ECO:0000256" key="1">
    <source>
        <dbReference type="ARBA" id="ARBA00023125"/>
    </source>
</evidence>
<dbReference type="CDD" id="cd00789">
    <property type="entry name" value="KU_like"/>
    <property type="match status" value="1"/>
</dbReference>
<dbReference type="InterPro" id="IPR016194">
    <property type="entry name" value="SPOC-like_C_dom_sf"/>
</dbReference>
<dbReference type="GO" id="GO:0006303">
    <property type="term" value="P:double-strand break repair via nonhomologous end joining"/>
    <property type="evidence" value="ECO:0007669"/>
    <property type="project" value="UniProtKB-UniRule"/>
</dbReference>
<evidence type="ECO:0000259" key="4">
    <source>
        <dbReference type="SMART" id="SM00559"/>
    </source>
</evidence>
<evidence type="ECO:0000256" key="3">
    <source>
        <dbReference type="SAM" id="MobiDB-lite"/>
    </source>
</evidence>
<dbReference type="SMART" id="SM00559">
    <property type="entry name" value="Ku78"/>
    <property type="match status" value="1"/>
</dbReference>
<gene>
    <name evidence="2" type="primary">ku</name>
    <name evidence="5" type="ORF">E6K75_04145</name>
</gene>
<keyword evidence="2" id="KW-0233">DNA recombination</keyword>
<dbReference type="InterPro" id="IPR006164">
    <property type="entry name" value="DNA_bd_Ku70/Ku80"/>
</dbReference>
<organism evidence="5 6">
    <name type="scientific">Eiseniibacteriota bacterium</name>
    <dbReference type="NCBI Taxonomy" id="2212470"/>
    <lineage>
        <taxon>Bacteria</taxon>
        <taxon>Candidatus Eiseniibacteriota</taxon>
    </lineage>
</organism>
<keyword evidence="2" id="KW-0227">DNA damage</keyword>
<dbReference type="GO" id="GO:0003690">
    <property type="term" value="F:double-stranded DNA binding"/>
    <property type="evidence" value="ECO:0007669"/>
    <property type="project" value="UniProtKB-UniRule"/>
</dbReference>
<protein>
    <recommendedName>
        <fullName evidence="2">Non-homologous end joining protein Ku</fullName>
    </recommendedName>
</protein>
<comment type="subunit">
    <text evidence="2">Homodimer. Interacts with LigD.</text>
</comment>
<dbReference type="Proteomes" id="UP000320913">
    <property type="component" value="Unassembled WGS sequence"/>
</dbReference>
<dbReference type="EMBL" id="VBOV01000102">
    <property type="protein sequence ID" value="TMQ59340.1"/>
    <property type="molecule type" value="Genomic_DNA"/>
</dbReference>
<dbReference type="InterPro" id="IPR009187">
    <property type="entry name" value="Prok_Ku"/>
</dbReference>
<dbReference type="GO" id="GO:0006310">
    <property type="term" value="P:DNA recombination"/>
    <property type="evidence" value="ECO:0007669"/>
    <property type="project" value="UniProtKB-KW"/>
</dbReference>
<name>A0A538T6R6_UNCEI</name>
<sequence>MPPHSIGSGTLSFGLVSIPVKMYTAASSMGLSFNLLHEKCGGRIKQQQICPACNEVLERTSLVKGYEFAKDQYVRFTEEELKTLETEATRTIDISEFVPLEEVDPIYFEKTYYLGPDKGGDKAYRLLTDAMAKTDRVALAKFVMRGKENLVLIRASKDGLMLHTMYYADEVRDFGEIDKGSEAKIKSGELDLALRLIDELSTKEFKPEQYKDDYRDRLLEVVESKVEGKEITSIAPQEQRTQVIDLMEALKQSLETRVSKESRSGAKKPAVKATRTAPAAKEKKRASR</sequence>
<keyword evidence="2" id="KW-0234">DNA repair</keyword>
<feature type="domain" description="Ku" evidence="4">
    <location>
        <begin position="54"/>
        <end position="182"/>
    </location>
</feature>
<feature type="region of interest" description="Disordered" evidence="3">
    <location>
        <begin position="255"/>
        <end position="288"/>
    </location>
</feature>
<dbReference type="PANTHER" id="PTHR41251:SF1">
    <property type="entry name" value="NON-HOMOLOGOUS END JOINING PROTEIN KU"/>
    <property type="match status" value="1"/>
</dbReference>
<dbReference type="SUPFAM" id="SSF100939">
    <property type="entry name" value="SPOC domain-like"/>
    <property type="match status" value="1"/>
</dbReference>
<evidence type="ECO:0000313" key="6">
    <source>
        <dbReference type="Proteomes" id="UP000320913"/>
    </source>
</evidence>
<accession>A0A538T6R6</accession>
<proteinExistence type="inferred from homology"/>
<reference evidence="5 6" key="1">
    <citation type="journal article" date="2019" name="Nat. Microbiol.">
        <title>Mediterranean grassland soil C-N compound turnover is dependent on rainfall and depth, and is mediated by genomically divergent microorganisms.</title>
        <authorList>
            <person name="Diamond S."/>
            <person name="Andeer P.F."/>
            <person name="Li Z."/>
            <person name="Crits-Christoph A."/>
            <person name="Burstein D."/>
            <person name="Anantharaman K."/>
            <person name="Lane K.R."/>
            <person name="Thomas B.C."/>
            <person name="Pan C."/>
            <person name="Northen T.R."/>
            <person name="Banfield J.F."/>
        </authorList>
    </citation>
    <scope>NUCLEOTIDE SEQUENCE [LARGE SCALE GENOMIC DNA]</scope>
    <source>
        <strain evidence="5">WS_5</strain>
    </source>
</reference>
<evidence type="ECO:0000313" key="5">
    <source>
        <dbReference type="EMBL" id="TMQ59340.1"/>
    </source>
</evidence>
<dbReference type="NCBIfam" id="TIGR02772">
    <property type="entry name" value="Ku_bact"/>
    <property type="match status" value="1"/>
</dbReference>
<keyword evidence="1 2" id="KW-0238">DNA-binding</keyword>
<comment type="caution">
    <text evidence="5">The sequence shown here is derived from an EMBL/GenBank/DDBJ whole genome shotgun (WGS) entry which is preliminary data.</text>
</comment>
<dbReference type="PANTHER" id="PTHR41251">
    <property type="entry name" value="NON-HOMOLOGOUS END JOINING PROTEIN KU"/>
    <property type="match status" value="1"/>
</dbReference>
<dbReference type="Pfam" id="PF02735">
    <property type="entry name" value="Ku"/>
    <property type="match status" value="1"/>
</dbReference>
<evidence type="ECO:0000256" key="2">
    <source>
        <dbReference type="HAMAP-Rule" id="MF_01875"/>
    </source>
</evidence>
<comment type="function">
    <text evidence="2">With LigD forms a non-homologous end joining (NHEJ) DNA repair enzyme, which repairs dsDNA breaks with reduced fidelity. Binds linear dsDNA with 5'- and 3'- overhangs but not closed circular dsDNA nor ssDNA. Recruits and stimulates the ligase activity of LigD.</text>
</comment>
<dbReference type="HAMAP" id="MF_01875">
    <property type="entry name" value="Prokaryotic_Ku"/>
    <property type="match status" value="1"/>
</dbReference>
<comment type="similarity">
    <text evidence="2">Belongs to the prokaryotic Ku family.</text>
</comment>
<dbReference type="AlphaFoldDB" id="A0A538T6R6"/>
<dbReference type="Gene3D" id="2.40.290.10">
    <property type="match status" value="1"/>
</dbReference>